<dbReference type="Pfam" id="PF01547">
    <property type="entry name" value="SBP_bac_1"/>
    <property type="match status" value="1"/>
</dbReference>
<dbReference type="EMBL" id="WJNG01000002">
    <property type="protein sequence ID" value="MRH41599.1"/>
    <property type="molecule type" value="Genomic_DNA"/>
</dbReference>
<evidence type="ECO:0000256" key="4">
    <source>
        <dbReference type="SAM" id="MobiDB-lite"/>
    </source>
</evidence>
<dbReference type="PANTHER" id="PTHR30061:SF50">
    <property type="entry name" value="MALTOSE_MALTODEXTRIN-BINDING PERIPLASMIC PROTEIN"/>
    <property type="match status" value="1"/>
</dbReference>
<comment type="caution">
    <text evidence="6">The sequence shown here is derived from an EMBL/GenBank/DDBJ whole genome shotgun (WGS) entry which is preliminary data.</text>
</comment>
<keyword evidence="3 5" id="KW-0732">Signal</keyword>
<reference evidence="6" key="1">
    <citation type="submission" date="2019-11" db="EMBL/GenBank/DDBJ databases">
        <authorList>
            <person name="Li J."/>
        </authorList>
    </citation>
    <scope>NUCLEOTIDE SEQUENCE</scope>
    <source>
        <strain evidence="6">B6B</strain>
    </source>
</reference>
<evidence type="ECO:0000313" key="7">
    <source>
        <dbReference type="Proteomes" id="UP000799092"/>
    </source>
</evidence>
<dbReference type="CDD" id="cd14748">
    <property type="entry name" value="PBP2_UgpB"/>
    <property type="match status" value="1"/>
</dbReference>
<gene>
    <name evidence="6" type="ORF">GH741_02795</name>
</gene>
<dbReference type="Proteomes" id="UP000799092">
    <property type="component" value="Unassembled WGS sequence"/>
</dbReference>
<dbReference type="PROSITE" id="PS51257">
    <property type="entry name" value="PROKAR_LIPOPROTEIN"/>
    <property type="match status" value="1"/>
</dbReference>
<protein>
    <submittedName>
        <fullName evidence="6">Extracellular solute-binding protein</fullName>
    </submittedName>
</protein>
<keyword evidence="7" id="KW-1185">Reference proteome</keyword>
<dbReference type="OrthoDB" id="9795467at2"/>
<dbReference type="GO" id="GO:0042956">
    <property type="term" value="P:maltodextrin transmembrane transport"/>
    <property type="evidence" value="ECO:0007669"/>
    <property type="project" value="TreeGrafter"/>
</dbReference>
<feature type="region of interest" description="Disordered" evidence="4">
    <location>
        <begin position="27"/>
        <end position="49"/>
    </location>
</feature>
<dbReference type="SUPFAM" id="SSF53850">
    <property type="entry name" value="Periplasmic binding protein-like II"/>
    <property type="match status" value="1"/>
</dbReference>
<evidence type="ECO:0000256" key="5">
    <source>
        <dbReference type="SAM" id="SignalP"/>
    </source>
</evidence>
<dbReference type="GO" id="GO:1901982">
    <property type="term" value="F:maltose binding"/>
    <property type="evidence" value="ECO:0007669"/>
    <property type="project" value="TreeGrafter"/>
</dbReference>
<dbReference type="PANTHER" id="PTHR30061">
    <property type="entry name" value="MALTOSE-BINDING PERIPLASMIC PROTEIN"/>
    <property type="match status" value="1"/>
</dbReference>
<dbReference type="InterPro" id="IPR006059">
    <property type="entry name" value="SBP"/>
</dbReference>
<sequence length="432" mass="47810">MFKMKKLIFILITMLFVSISVGCSADNTGGNDSSSDNNSESDSNSSSTDEVIELTLWNPSWKESIAPGLITEFEAQNPNIKVNMEFFPIDGMNNKYLLALMNDSGPDVMSIAGDWTAPFAQTGGLQPLNEFIEKDNLDLDDFYPGALQTANVDGSYYALPYRSETHALYYNKTLFEKNGLDPSKAPATFDELLEYSKKTTSDGTFGFGLVGHQVGNVSYQIMNFILSFGGEILNEDYTKSMLNEPEAIEAVKYYVDMHTEHGVAPESVMENDNTASRNLFQTGNVAMFLSGNYDIAPIQEANPDLDFGTALYPEKGERKLLLGVWSLAVTAFSEHPEAAWKLANFLAEPDNSVEYSTTFSARKSSADHEKYQDPLVKPFVEMIEYGVPMPAIPEMAEIRQIIHDNVQLAMMGQISAEEAMQTASDEVDAILE</sequence>
<keyword evidence="2" id="KW-0813">Transport</keyword>
<accession>A0A6A8DCJ3</accession>
<evidence type="ECO:0000256" key="2">
    <source>
        <dbReference type="ARBA" id="ARBA00022448"/>
    </source>
</evidence>
<dbReference type="AlphaFoldDB" id="A0A6A8DCJ3"/>
<feature type="signal peptide" evidence="5">
    <location>
        <begin position="1"/>
        <end position="25"/>
    </location>
</feature>
<feature type="chain" id="PRO_5025613653" evidence="5">
    <location>
        <begin position="26"/>
        <end position="432"/>
    </location>
</feature>
<evidence type="ECO:0000256" key="1">
    <source>
        <dbReference type="ARBA" id="ARBA00008520"/>
    </source>
</evidence>
<evidence type="ECO:0000256" key="3">
    <source>
        <dbReference type="ARBA" id="ARBA00022729"/>
    </source>
</evidence>
<evidence type="ECO:0000313" key="6">
    <source>
        <dbReference type="EMBL" id="MRH41599.1"/>
    </source>
</evidence>
<organism evidence="6 7">
    <name type="scientific">Aquibacillus halophilus</name>
    <dbReference type="NCBI Taxonomy" id="930132"/>
    <lineage>
        <taxon>Bacteria</taxon>
        <taxon>Bacillati</taxon>
        <taxon>Bacillota</taxon>
        <taxon>Bacilli</taxon>
        <taxon>Bacillales</taxon>
        <taxon>Bacillaceae</taxon>
        <taxon>Aquibacillus</taxon>
    </lineage>
</organism>
<dbReference type="RefSeq" id="WP_153735239.1">
    <property type="nucleotide sequence ID" value="NZ_WJNG01000002.1"/>
</dbReference>
<proteinExistence type="inferred from homology"/>
<comment type="similarity">
    <text evidence="1">Belongs to the bacterial solute-binding protein 1 family.</text>
</comment>
<name>A0A6A8DCJ3_9BACI</name>
<dbReference type="Gene3D" id="3.40.190.10">
    <property type="entry name" value="Periplasmic binding protein-like II"/>
    <property type="match status" value="2"/>
</dbReference>
<dbReference type="GO" id="GO:0055052">
    <property type="term" value="C:ATP-binding cassette (ABC) transporter complex, substrate-binding subunit-containing"/>
    <property type="evidence" value="ECO:0007669"/>
    <property type="project" value="TreeGrafter"/>
</dbReference>
<dbReference type="GO" id="GO:0015768">
    <property type="term" value="P:maltose transport"/>
    <property type="evidence" value="ECO:0007669"/>
    <property type="project" value="TreeGrafter"/>
</dbReference>